<feature type="domain" description="3-hydroxyacyl-CoA dehydrogenase C-terminal" evidence="7">
    <location>
        <begin position="229"/>
        <end position="322"/>
    </location>
</feature>
<name>A0A5N8X9A8_9ACTN</name>
<protein>
    <submittedName>
        <fullName evidence="9">3-hydroxyacyl-CoA dehydrogenase</fullName>
    </submittedName>
</protein>
<dbReference type="InterPro" id="IPR008927">
    <property type="entry name" value="6-PGluconate_DH-like_C_sf"/>
</dbReference>
<reference evidence="9 10" key="1">
    <citation type="submission" date="2019-07" db="EMBL/GenBank/DDBJ databases">
        <title>New species of Amycolatopsis and Streptomyces.</title>
        <authorList>
            <person name="Duangmal K."/>
            <person name="Teo W.F.A."/>
            <person name="Lipun K."/>
        </authorList>
    </citation>
    <scope>NUCLEOTIDE SEQUENCE [LARGE SCALE GENOMIC DNA]</scope>
    <source>
        <strain evidence="9 10">NBRC 106415</strain>
    </source>
</reference>
<dbReference type="InterPro" id="IPR006176">
    <property type="entry name" value="3-OHacyl-CoA_DH_NAD-bd"/>
</dbReference>
<dbReference type="OrthoDB" id="5240528at2"/>
<evidence type="ECO:0000259" key="8">
    <source>
        <dbReference type="Pfam" id="PF02737"/>
    </source>
</evidence>
<dbReference type="SUPFAM" id="SSF48179">
    <property type="entry name" value="6-phosphogluconate dehydrogenase C-terminal domain-like"/>
    <property type="match status" value="2"/>
</dbReference>
<dbReference type="PANTHER" id="PTHR23309">
    <property type="entry name" value="3-HYDROXYACYL-COA DEHYROGENASE"/>
    <property type="match status" value="1"/>
</dbReference>
<accession>A0A5N8X9A8</accession>
<dbReference type="GO" id="GO:0006631">
    <property type="term" value="P:fatty acid metabolic process"/>
    <property type="evidence" value="ECO:0007669"/>
    <property type="project" value="InterPro"/>
</dbReference>
<sequence length="457" mass="49485">MSQSGTSTPIADDSADERKAREYVQQAHRLAGDIPGLPDVGETWRPMRAAVVGAGTMGGGIAMALANVGIPVVLIDRSTEDVARGLAKIKANYAHSVYRGRLKQSAANRRMRSITPATDFAAVARADIVIEAVFEDLPLKLDVFGALDRHAKKGAILGTNTSALDIDTIAAATSRPEQVIGTHFFSPANVMRLLEVIPGAKTAPLVEARVMALGRLLGKVPVRAGNQYGFIGNAMLLDYLRQADFLLEEGSFPSEVDRVLKKFGLAMGPYTMSDMSGLGVLAEVKRKEILTRTDDRRHADIALLPVDLGRLGQKTGSGWYRYAEGDRTPQRDPEMDRHIVEYSARIGVQRREISDEEILKRCLYALVNRAAYLLEQGVAARPSDIDLVYVTGYGFPAHKGGPLYWADSIGLADVLADVERFHEQHGVWWEPAPLLVRLGRTGATFADLGAAAGGGQS</sequence>
<dbReference type="Gene3D" id="3.40.50.720">
    <property type="entry name" value="NAD(P)-binding Rossmann-like Domain"/>
    <property type="match status" value="1"/>
</dbReference>
<dbReference type="GO" id="GO:0016829">
    <property type="term" value="F:lyase activity"/>
    <property type="evidence" value="ECO:0007669"/>
    <property type="project" value="UniProtKB-KW"/>
</dbReference>
<dbReference type="EMBL" id="VJZC01000001">
    <property type="protein sequence ID" value="MPY55694.1"/>
    <property type="molecule type" value="Genomic_DNA"/>
</dbReference>
<dbReference type="Proteomes" id="UP000400924">
    <property type="component" value="Unassembled WGS sequence"/>
</dbReference>
<dbReference type="Gene3D" id="1.10.1040.50">
    <property type="match status" value="1"/>
</dbReference>
<comment type="caution">
    <text evidence="9">The sequence shown here is derived from an EMBL/GenBank/DDBJ whole genome shotgun (WGS) entry which is preliminary data.</text>
</comment>
<keyword evidence="3" id="KW-0560">Oxidoreductase</keyword>
<organism evidence="9 10">
    <name type="scientific">Streptomyces spongiae</name>
    <dbReference type="NCBI Taxonomy" id="565072"/>
    <lineage>
        <taxon>Bacteria</taxon>
        <taxon>Bacillati</taxon>
        <taxon>Actinomycetota</taxon>
        <taxon>Actinomycetes</taxon>
        <taxon>Kitasatosporales</taxon>
        <taxon>Streptomycetaceae</taxon>
        <taxon>Streptomyces</taxon>
    </lineage>
</organism>
<evidence type="ECO:0000259" key="7">
    <source>
        <dbReference type="Pfam" id="PF00725"/>
    </source>
</evidence>
<keyword evidence="10" id="KW-1185">Reference proteome</keyword>
<keyword evidence="4" id="KW-0413">Isomerase</keyword>
<dbReference type="InterPro" id="IPR036291">
    <property type="entry name" value="NAD(P)-bd_dom_sf"/>
</dbReference>
<evidence type="ECO:0000256" key="3">
    <source>
        <dbReference type="ARBA" id="ARBA00023002"/>
    </source>
</evidence>
<evidence type="ECO:0000256" key="4">
    <source>
        <dbReference type="ARBA" id="ARBA00023235"/>
    </source>
</evidence>
<dbReference type="FunFam" id="1.10.1040.50:FF:000006">
    <property type="entry name" value="Peroxisomal bifunctional enzyme"/>
    <property type="match status" value="1"/>
</dbReference>
<dbReference type="RefSeq" id="WP_152769175.1">
    <property type="nucleotide sequence ID" value="NZ_VJZC01000001.1"/>
</dbReference>
<dbReference type="GO" id="GO:0070403">
    <property type="term" value="F:NAD+ binding"/>
    <property type="evidence" value="ECO:0007669"/>
    <property type="project" value="InterPro"/>
</dbReference>
<evidence type="ECO:0000256" key="5">
    <source>
        <dbReference type="ARBA" id="ARBA00023239"/>
    </source>
</evidence>
<dbReference type="FunFam" id="3.40.50.720:FF:000009">
    <property type="entry name" value="Fatty oxidation complex, alpha subunit"/>
    <property type="match status" value="1"/>
</dbReference>
<comment type="similarity">
    <text evidence="2">Belongs to the 3-hydroxyacyl-CoA dehydrogenase family.</text>
</comment>
<evidence type="ECO:0000256" key="1">
    <source>
        <dbReference type="ARBA" id="ARBA00005086"/>
    </source>
</evidence>
<evidence type="ECO:0000313" key="9">
    <source>
        <dbReference type="EMBL" id="MPY55694.1"/>
    </source>
</evidence>
<evidence type="ECO:0000256" key="6">
    <source>
        <dbReference type="ARBA" id="ARBA00023268"/>
    </source>
</evidence>
<feature type="domain" description="3-hydroxyacyl-CoA dehydrogenase C-terminal" evidence="7">
    <location>
        <begin position="358"/>
        <end position="441"/>
    </location>
</feature>
<keyword evidence="5" id="KW-0456">Lyase</keyword>
<dbReference type="AlphaFoldDB" id="A0A5N8X9A8"/>
<dbReference type="SUPFAM" id="SSF51735">
    <property type="entry name" value="NAD(P)-binding Rossmann-fold domains"/>
    <property type="match status" value="1"/>
</dbReference>
<evidence type="ECO:0000313" key="10">
    <source>
        <dbReference type="Proteomes" id="UP000400924"/>
    </source>
</evidence>
<keyword evidence="6" id="KW-0511">Multifunctional enzyme</keyword>
<evidence type="ECO:0000256" key="2">
    <source>
        <dbReference type="ARBA" id="ARBA00009463"/>
    </source>
</evidence>
<dbReference type="GO" id="GO:0016853">
    <property type="term" value="F:isomerase activity"/>
    <property type="evidence" value="ECO:0007669"/>
    <property type="project" value="UniProtKB-KW"/>
</dbReference>
<comment type="pathway">
    <text evidence="1">Lipid metabolism; butanoate metabolism.</text>
</comment>
<gene>
    <name evidence="9" type="ORF">FNH08_00350</name>
</gene>
<proteinExistence type="inferred from homology"/>
<dbReference type="GO" id="GO:0016616">
    <property type="term" value="F:oxidoreductase activity, acting on the CH-OH group of donors, NAD or NADP as acceptor"/>
    <property type="evidence" value="ECO:0007669"/>
    <property type="project" value="InterPro"/>
</dbReference>
<dbReference type="Pfam" id="PF02737">
    <property type="entry name" value="3HCDH_N"/>
    <property type="match status" value="1"/>
</dbReference>
<dbReference type="Pfam" id="PF00725">
    <property type="entry name" value="3HCDH"/>
    <property type="match status" value="2"/>
</dbReference>
<feature type="domain" description="3-hydroxyacyl-CoA dehydrogenase NAD binding" evidence="8">
    <location>
        <begin position="49"/>
        <end position="225"/>
    </location>
</feature>
<dbReference type="InterPro" id="IPR006108">
    <property type="entry name" value="3HC_DH_C"/>
</dbReference>
<dbReference type="PANTHER" id="PTHR23309:SF51">
    <property type="entry name" value="3-HYDROXYACYL-COA DEHYDROGENASE-RELATED"/>
    <property type="match status" value="1"/>
</dbReference>